<evidence type="ECO:0000313" key="1">
    <source>
        <dbReference type="EMBL" id="GIY17654.1"/>
    </source>
</evidence>
<sequence>MAMESLSFDVNLVIRNGGSRSVNRAELRVPALSQMDSQLKETITAVPQALIQIEPASLAEIRVINQFMRKKQFYEVHQRISSEITKIMQFL</sequence>
<name>A0AAV4R9D4_CAEEX</name>
<proteinExistence type="predicted"/>
<organism evidence="1 2">
    <name type="scientific">Caerostris extrusa</name>
    <name type="common">Bark spider</name>
    <name type="synonym">Caerostris bankana</name>
    <dbReference type="NCBI Taxonomy" id="172846"/>
    <lineage>
        <taxon>Eukaryota</taxon>
        <taxon>Metazoa</taxon>
        <taxon>Ecdysozoa</taxon>
        <taxon>Arthropoda</taxon>
        <taxon>Chelicerata</taxon>
        <taxon>Arachnida</taxon>
        <taxon>Araneae</taxon>
        <taxon>Araneomorphae</taxon>
        <taxon>Entelegynae</taxon>
        <taxon>Araneoidea</taxon>
        <taxon>Araneidae</taxon>
        <taxon>Caerostris</taxon>
    </lineage>
</organism>
<evidence type="ECO:0000313" key="2">
    <source>
        <dbReference type="Proteomes" id="UP001054945"/>
    </source>
</evidence>
<dbReference type="Proteomes" id="UP001054945">
    <property type="component" value="Unassembled WGS sequence"/>
</dbReference>
<reference evidence="1 2" key="1">
    <citation type="submission" date="2021-06" db="EMBL/GenBank/DDBJ databases">
        <title>Caerostris extrusa draft genome.</title>
        <authorList>
            <person name="Kono N."/>
            <person name="Arakawa K."/>
        </authorList>
    </citation>
    <scope>NUCLEOTIDE SEQUENCE [LARGE SCALE GENOMIC DNA]</scope>
</reference>
<dbReference type="AlphaFoldDB" id="A0AAV4R9D4"/>
<protein>
    <submittedName>
        <fullName evidence="1">Uncharacterized protein</fullName>
    </submittedName>
</protein>
<comment type="caution">
    <text evidence="1">The sequence shown here is derived from an EMBL/GenBank/DDBJ whole genome shotgun (WGS) entry which is preliminary data.</text>
</comment>
<accession>A0AAV4R9D4</accession>
<gene>
    <name evidence="1" type="ORF">CEXT_191681</name>
</gene>
<keyword evidence="2" id="KW-1185">Reference proteome</keyword>
<dbReference type="EMBL" id="BPLR01007529">
    <property type="protein sequence ID" value="GIY17654.1"/>
    <property type="molecule type" value="Genomic_DNA"/>
</dbReference>